<accession>A0A914MT93</accession>
<keyword evidence="2" id="KW-1185">Reference proteome</keyword>
<dbReference type="InterPro" id="IPR043136">
    <property type="entry name" value="B30.2/SPRY_sf"/>
</dbReference>
<protein>
    <submittedName>
        <fullName evidence="3">Uncharacterized protein</fullName>
    </submittedName>
</protein>
<dbReference type="AlphaFoldDB" id="A0A914MT93"/>
<proteinExistence type="predicted"/>
<dbReference type="WBParaSite" id="Minc3s02430g29991">
    <property type="protein sequence ID" value="Minc3s02430g29991"/>
    <property type="gene ID" value="Minc3s02430g29991"/>
</dbReference>
<keyword evidence="1" id="KW-0175">Coiled coil</keyword>
<sequence>MKEDTSSDSDYELIQSKCDLGQENEIENKNVVEKPKNQINVEELKVTFQQMIDEIKIENSKQNSVLKEIIEQKNEKIICLENKVKQMEESTGKKFGELNVEFKQINNLANQSFVQIANKWKEIKEKCCEANCITTEKPTGECVKGNGFANLINDEYVEYIESEINSMGFDKSTTIYAENAFNKPKDRSNYSILYFEVKYISKINEKGINNRRIHIGLENTENNYARLQCGVYGGKEIWFNVQDDEDYFGCLRIKNILWNNNDIFGCGLVYPPSTTNDFAYIFFTHNGKQIGNPILLNENCDGYKPYIRLQSCSVETNFGKDLKAKPFVYDLSKHKFHKYSDFEKDMNELIKMFPLITKEGIKQILLVKGGIKEIVSESLNYIFPKND</sequence>
<name>A0A914MT93_MELIC</name>
<dbReference type="Proteomes" id="UP000887563">
    <property type="component" value="Unplaced"/>
</dbReference>
<reference evidence="3" key="1">
    <citation type="submission" date="2022-11" db="UniProtKB">
        <authorList>
            <consortium name="WormBaseParasite"/>
        </authorList>
    </citation>
    <scope>IDENTIFICATION</scope>
</reference>
<evidence type="ECO:0000256" key="1">
    <source>
        <dbReference type="SAM" id="Coils"/>
    </source>
</evidence>
<organism evidence="2 3">
    <name type="scientific">Meloidogyne incognita</name>
    <name type="common">Southern root-knot nematode worm</name>
    <name type="synonym">Oxyuris incognita</name>
    <dbReference type="NCBI Taxonomy" id="6306"/>
    <lineage>
        <taxon>Eukaryota</taxon>
        <taxon>Metazoa</taxon>
        <taxon>Ecdysozoa</taxon>
        <taxon>Nematoda</taxon>
        <taxon>Chromadorea</taxon>
        <taxon>Rhabditida</taxon>
        <taxon>Tylenchina</taxon>
        <taxon>Tylenchomorpha</taxon>
        <taxon>Tylenchoidea</taxon>
        <taxon>Meloidogynidae</taxon>
        <taxon>Meloidogyninae</taxon>
        <taxon>Meloidogyne</taxon>
        <taxon>Meloidogyne incognita group</taxon>
    </lineage>
</organism>
<feature type="coiled-coil region" evidence="1">
    <location>
        <begin position="63"/>
        <end position="90"/>
    </location>
</feature>
<dbReference type="Gene3D" id="2.60.120.920">
    <property type="match status" value="1"/>
</dbReference>
<evidence type="ECO:0000313" key="2">
    <source>
        <dbReference type="Proteomes" id="UP000887563"/>
    </source>
</evidence>
<evidence type="ECO:0000313" key="3">
    <source>
        <dbReference type="WBParaSite" id="Minc3s02430g29991"/>
    </source>
</evidence>